<dbReference type="InterPro" id="IPR052930">
    <property type="entry name" value="TA_antitoxin_MntA"/>
</dbReference>
<evidence type="ECO:0000313" key="3">
    <source>
        <dbReference type="Proteomes" id="UP001108027"/>
    </source>
</evidence>
<dbReference type="PANTHER" id="PTHR43852">
    <property type="entry name" value="NUCLEOTIDYLTRANSFERASE"/>
    <property type="match status" value="1"/>
</dbReference>
<keyword evidence="3" id="KW-1185">Reference proteome</keyword>
<dbReference type="PANTHER" id="PTHR43852:SF2">
    <property type="entry name" value="PROTEIN ADENYLYLTRANSFERASE MNTA"/>
    <property type="match status" value="1"/>
</dbReference>
<dbReference type="SUPFAM" id="SSF81301">
    <property type="entry name" value="Nucleotidyltransferase"/>
    <property type="match status" value="1"/>
</dbReference>
<dbReference type="Pfam" id="PF18765">
    <property type="entry name" value="Polbeta"/>
    <property type="match status" value="1"/>
</dbReference>
<proteinExistence type="predicted"/>
<protein>
    <submittedName>
        <fullName evidence="2">Nucleotidyltransferase domain-containing protein</fullName>
    </submittedName>
</protein>
<feature type="domain" description="Polymerase beta nucleotidyltransferase" evidence="1">
    <location>
        <begin position="17"/>
        <end position="97"/>
    </location>
</feature>
<dbReference type="Proteomes" id="UP001108027">
    <property type="component" value="Unassembled WGS sequence"/>
</dbReference>
<dbReference type="EMBL" id="JAJGNA010000005">
    <property type="protein sequence ID" value="MCC4308132.1"/>
    <property type="molecule type" value="Genomic_DNA"/>
</dbReference>
<gene>
    <name evidence="2" type="ORF">LL252_06060</name>
</gene>
<evidence type="ECO:0000313" key="2">
    <source>
        <dbReference type="EMBL" id="MCC4308132.1"/>
    </source>
</evidence>
<dbReference type="AlphaFoldDB" id="A0A9Q3YLV2"/>
<dbReference type="RefSeq" id="WP_228233436.1">
    <property type="nucleotide sequence ID" value="NZ_JAJGNA010000005.1"/>
</dbReference>
<dbReference type="InterPro" id="IPR041633">
    <property type="entry name" value="Polbeta"/>
</dbReference>
<evidence type="ECO:0000259" key="1">
    <source>
        <dbReference type="Pfam" id="PF18765"/>
    </source>
</evidence>
<sequence length="133" mass="14908">MGHDLDALVKLLRDTLTDLRAVFLFGSAADHSDGEDSDLDIALLGDRPLDPLLLWDLSSTLAGKAGRSVDLVDLRQASTVMKYQVVSKGRILWQADHAGDLFVSAAQREYWDWEIIRRPIIERIRETGSVYGR</sequence>
<dbReference type="Gene3D" id="3.30.460.10">
    <property type="entry name" value="Beta Polymerase, domain 2"/>
    <property type="match status" value="1"/>
</dbReference>
<dbReference type="NCBIfam" id="NF047752">
    <property type="entry name" value="MntA_antitoxin"/>
    <property type="match status" value="1"/>
</dbReference>
<organism evidence="2 3">
    <name type="scientific">Alloalcanivorax marinus</name>
    <dbReference type="NCBI Taxonomy" id="1177169"/>
    <lineage>
        <taxon>Bacteria</taxon>
        <taxon>Pseudomonadati</taxon>
        <taxon>Pseudomonadota</taxon>
        <taxon>Gammaproteobacteria</taxon>
        <taxon>Oceanospirillales</taxon>
        <taxon>Alcanivoracaceae</taxon>
        <taxon>Alloalcanivorax</taxon>
    </lineage>
</organism>
<dbReference type="InterPro" id="IPR043519">
    <property type="entry name" value="NT_sf"/>
</dbReference>
<reference evidence="2" key="1">
    <citation type="submission" date="2021-10" db="EMBL/GenBank/DDBJ databases">
        <title>The diversity and Nitrogen Metabolism of Culturable Nitrate-Utilizing Bacteria Within the Oxygen Minimum Zone of the Changjiang (Yangtze River)Estuary.</title>
        <authorList>
            <person name="Zhang D."/>
            <person name="Zheng J."/>
            <person name="Liu S."/>
            <person name="He W."/>
        </authorList>
    </citation>
    <scope>NUCLEOTIDE SEQUENCE</scope>
    <source>
        <strain evidence="2">FXH-223</strain>
    </source>
</reference>
<dbReference type="CDD" id="cd05403">
    <property type="entry name" value="NT_KNTase_like"/>
    <property type="match status" value="1"/>
</dbReference>
<accession>A0A9Q3YLV2</accession>
<comment type="caution">
    <text evidence="2">The sequence shown here is derived from an EMBL/GenBank/DDBJ whole genome shotgun (WGS) entry which is preliminary data.</text>
</comment>
<name>A0A9Q3YLV2_9GAMM</name>